<dbReference type="GO" id="GO:0005198">
    <property type="term" value="F:structural molecule activity"/>
    <property type="evidence" value="ECO:0007669"/>
    <property type="project" value="InterPro"/>
</dbReference>
<organism evidence="1 2">
    <name type="scientific">Vineibacter terrae</name>
    <dbReference type="NCBI Taxonomy" id="2586908"/>
    <lineage>
        <taxon>Bacteria</taxon>
        <taxon>Pseudomonadati</taxon>
        <taxon>Pseudomonadota</taxon>
        <taxon>Alphaproteobacteria</taxon>
        <taxon>Hyphomicrobiales</taxon>
        <taxon>Vineibacter</taxon>
    </lineage>
</organism>
<comment type="caution">
    <text evidence="1">The sequence shown here is derived from an EMBL/GenBank/DDBJ whole genome shotgun (WGS) entry which is preliminary data.</text>
</comment>
<dbReference type="PANTHER" id="PTHR38009">
    <property type="entry name" value="CONSERVED HYPOTHETICAL PHAGE TAIL PROTEIN"/>
    <property type="match status" value="1"/>
</dbReference>
<accession>A0A5C8P9X6</accession>
<evidence type="ECO:0000313" key="1">
    <source>
        <dbReference type="EMBL" id="TXL69794.1"/>
    </source>
</evidence>
<name>A0A5C8P9X6_9HYPH</name>
<dbReference type="OrthoDB" id="9790161at2"/>
<dbReference type="InterPro" id="IPR011747">
    <property type="entry name" value="CHP02241"/>
</dbReference>
<gene>
    <name evidence="1" type="ORF">FHP25_37590</name>
</gene>
<dbReference type="Pfam" id="PF06841">
    <property type="entry name" value="Phage_T4_gp19"/>
    <property type="match status" value="1"/>
</dbReference>
<dbReference type="NCBIfam" id="TIGR02241">
    <property type="entry name" value="conserved hypothetical phage tail region protein"/>
    <property type="match status" value="1"/>
</dbReference>
<dbReference type="Proteomes" id="UP000321638">
    <property type="component" value="Unassembled WGS sequence"/>
</dbReference>
<protein>
    <submittedName>
        <fullName evidence="1">Phage tail protein</fullName>
    </submittedName>
</protein>
<evidence type="ECO:0000313" key="2">
    <source>
        <dbReference type="Proteomes" id="UP000321638"/>
    </source>
</evidence>
<dbReference type="InterPro" id="IPR010667">
    <property type="entry name" value="Phage_T4_Gp19"/>
</dbReference>
<dbReference type="RefSeq" id="WP_147852153.1">
    <property type="nucleotide sequence ID" value="NZ_VDUZ01000072.1"/>
</dbReference>
<dbReference type="PANTHER" id="PTHR38009:SF1">
    <property type="entry name" value="CONSERVED HYPOTHETICAL PHAGE TAIL PROTEIN"/>
    <property type="match status" value="1"/>
</dbReference>
<dbReference type="AlphaFoldDB" id="A0A5C8P9X6"/>
<keyword evidence="2" id="KW-1185">Reference proteome</keyword>
<reference evidence="1 2" key="1">
    <citation type="submission" date="2019-06" db="EMBL/GenBank/DDBJ databases">
        <title>New taxonomy in bacterial strain CC-CFT640, isolated from vineyard.</title>
        <authorList>
            <person name="Lin S.-Y."/>
            <person name="Tsai C.-F."/>
            <person name="Young C.-C."/>
        </authorList>
    </citation>
    <scope>NUCLEOTIDE SEQUENCE [LARGE SCALE GENOMIC DNA]</scope>
    <source>
        <strain evidence="1 2">CC-CFT640</strain>
    </source>
</reference>
<dbReference type="EMBL" id="VDUZ01000072">
    <property type="protein sequence ID" value="TXL69794.1"/>
    <property type="molecule type" value="Genomic_DNA"/>
</dbReference>
<sequence>MTDHYFEPLKNFRFRVIWDGSPVVGIRRIGTLRRTTEVVRHSEGGEALASRKSPGKTEYDAIILERGISNDRAFEAWANQVWSLGGDGRARKEFRKDVILEVYDDAGQLALVYRLLRCWVSEYQALPDLDAGAAGIAVETIKLETEGWVRDPGGGHMGAVPSDAGDARG</sequence>
<proteinExistence type="predicted"/>